<keyword evidence="1" id="KW-0548">Nucleotidyltransferase</keyword>
<keyword evidence="1" id="KW-0808">Transferase</keyword>
<dbReference type="SUPFAM" id="SSF52540">
    <property type="entry name" value="P-loop containing nucleoside triphosphate hydrolases"/>
    <property type="match status" value="1"/>
</dbReference>
<organism evidence="1">
    <name type="scientific">Desulfacinum infernum</name>
    <dbReference type="NCBI Taxonomy" id="35837"/>
    <lineage>
        <taxon>Bacteria</taxon>
        <taxon>Pseudomonadati</taxon>
        <taxon>Thermodesulfobacteriota</taxon>
        <taxon>Syntrophobacteria</taxon>
        <taxon>Syntrophobacterales</taxon>
        <taxon>Syntrophobacteraceae</taxon>
        <taxon>Desulfacinum</taxon>
    </lineage>
</organism>
<dbReference type="EMBL" id="DSTK01000039">
    <property type="protein sequence ID" value="HFK98367.1"/>
    <property type="molecule type" value="Genomic_DNA"/>
</dbReference>
<dbReference type="InterPro" id="IPR050238">
    <property type="entry name" value="DNA_Rep/Repair_Clamp_Loader"/>
</dbReference>
<dbReference type="Gene3D" id="3.40.50.300">
    <property type="entry name" value="P-loop containing nucleotide triphosphate hydrolases"/>
    <property type="match status" value="1"/>
</dbReference>
<dbReference type="GO" id="GO:0006261">
    <property type="term" value="P:DNA-templated DNA replication"/>
    <property type="evidence" value="ECO:0007669"/>
    <property type="project" value="TreeGrafter"/>
</dbReference>
<sequence>MPTGMRPRFWRTSRKPSAAGLGTTRPKAGAFPTRFAMTVSEGFSGQPHAQRVLLRMIHGGKLPHALLFTGMPGVGKKALALECAKAVNCLESPPKAVVGGSLPDNTARNASSMACQRCAACLKIARGVHPDVLVIAKDGASIKLAQIRALKERCRVHPYEARRRVILIQDSQDLTEEASNALLKILEEPPASNLFFLLAPEPYSLLPTIVSRCCHIRCRPLDDAIVASALQAEFSVDAETAARLARLSFGSLEKARAWVRENRLHRMEAVMARLERLLKSPMIDFFQDVTQWVKETEDLEQDLECIKFSVREALVHHVERGRGHAAEGRTVSAPWDQADLKKLLHVLDVLETAEQHHRAHVSKQLLLEAVCLKIKDVVYGQGHRYPFPRGRKNLSF</sequence>
<accession>A0A832A638</accession>
<dbReference type="AlphaFoldDB" id="A0A832A638"/>
<name>A0A832A638_9BACT</name>
<protein>
    <submittedName>
        <fullName evidence="1">DNA polymerase III subunit delta</fullName>
        <ecNumber evidence="1">2.7.7.7</ecNumber>
    </submittedName>
</protein>
<dbReference type="InterPro" id="IPR027417">
    <property type="entry name" value="P-loop_NTPase"/>
</dbReference>
<evidence type="ECO:0000313" key="1">
    <source>
        <dbReference type="EMBL" id="HFK98367.1"/>
    </source>
</evidence>
<dbReference type="PANTHER" id="PTHR11669">
    <property type="entry name" value="REPLICATION FACTOR C / DNA POLYMERASE III GAMMA-TAU SUBUNIT"/>
    <property type="match status" value="1"/>
</dbReference>
<dbReference type="NCBIfam" id="TIGR00678">
    <property type="entry name" value="holB"/>
    <property type="match status" value="1"/>
</dbReference>
<gene>
    <name evidence="1" type="primary">holB</name>
    <name evidence="1" type="ORF">ENS06_13730</name>
</gene>
<reference evidence="1" key="1">
    <citation type="journal article" date="2020" name="mSystems">
        <title>Genome- and Community-Level Interaction Insights into Carbon Utilization and Element Cycling Functions of Hydrothermarchaeota in Hydrothermal Sediment.</title>
        <authorList>
            <person name="Zhou Z."/>
            <person name="Liu Y."/>
            <person name="Xu W."/>
            <person name="Pan J."/>
            <person name="Luo Z.H."/>
            <person name="Li M."/>
        </authorList>
    </citation>
    <scope>NUCLEOTIDE SEQUENCE [LARGE SCALE GENOMIC DNA]</scope>
    <source>
        <strain evidence="1">SpSt-456</strain>
    </source>
</reference>
<dbReference type="EC" id="2.7.7.7" evidence="1"/>
<dbReference type="InterPro" id="IPR004622">
    <property type="entry name" value="DNA_pol_HolB"/>
</dbReference>
<dbReference type="GO" id="GO:0008408">
    <property type="term" value="F:3'-5' exonuclease activity"/>
    <property type="evidence" value="ECO:0007669"/>
    <property type="project" value="InterPro"/>
</dbReference>
<dbReference type="Pfam" id="PF13177">
    <property type="entry name" value="DNA_pol3_delta2"/>
    <property type="match status" value="1"/>
</dbReference>
<dbReference type="PANTHER" id="PTHR11669:SF8">
    <property type="entry name" value="DNA POLYMERASE III SUBUNIT DELTA"/>
    <property type="match status" value="1"/>
</dbReference>
<comment type="caution">
    <text evidence="1">The sequence shown here is derived from an EMBL/GenBank/DDBJ whole genome shotgun (WGS) entry which is preliminary data.</text>
</comment>
<proteinExistence type="predicted"/>
<dbReference type="GO" id="GO:0003887">
    <property type="term" value="F:DNA-directed DNA polymerase activity"/>
    <property type="evidence" value="ECO:0007669"/>
    <property type="project" value="UniProtKB-EC"/>
</dbReference>